<name>A0ABD1EEM2_HYPHA</name>
<gene>
    <name evidence="2" type="ORF">ABEB36_011211</name>
</gene>
<reference evidence="2 3" key="1">
    <citation type="submission" date="2024-05" db="EMBL/GenBank/DDBJ databases">
        <title>Genetic variation in Jamaican populations of the coffee berry borer (Hypothenemus hampei).</title>
        <authorList>
            <person name="Errbii M."/>
            <person name="Myrie A."/>
        </authorList>
    </citation>
    <scope>NUCLEOTIDE SEQUENCE [LARGE SCALE GENOMIC DNA]</scope>
    <source>
        <strain evidence="2">JA-Hopewell-2020-01-JO</strain>
        <tissue evidence="2">Whole body</tissue>
    </source>
</reference>
<evidence type="ECO:0000313" key="3">
    <source>
        <dbReference type="Proteomes" id="UP001566132"/>
    </source>
</evidence>
<dbReference type="Pfam" id="PF07065">
    <property type="entry name" value="D123"/>
    <property type="match status" value="1"/>
</dbReference>
<sequence length="269" mass="31445">MLETVDLKDFSIKSWYENFKNITLQTIILQLSDDIVKNFEFQELSEESDDESLTEETPFPQDFLDEVQNAFNTLGRTVFVKNNWHAPLDARMFSIGNTLKAENISDIQLFLQTSSVIQQDLSNVKGVPFCLALRKWISIHPAAEFRCIVINNVLRGITPRDWPVFYSHFKEEGSRIIQNLFIFFTEFIKMKFPRTHYCFDVVLSYPDKPFLLDFGPLNSKTNLYAFTWTEISSLLDKEISEEIPPVFRYLDKDIGIMTKAIANMRFQEM</sequence>
<proteinExistence type="inferred from homology"/>
<dbReference type="AlphaFoldDB" id="A0ABD1EEM2"/>
<organism evidence="2 3">
    <name type="scientific">Hypothenemus hampei</name>
    <name type="common">Coffee berry borer</name>
    <dbReference type="NCBI Taxonomy" id="57062"/>
    <lineage>
        <taxon>Eukaryota</taxon>
        <taxon>Metazoa</taxon>
        <taxon>Ecdysozoa</taxon>
        <taxon>Arthropoda</taxon>
        <taxon>Hexapoda</taxon>
        <taxon>Insecta</taxon>
        <taxon>Pterygota</taxon>
        <taxon>Neoptera</taxon>
        <taxon>Endopterygota</taxon>
        <taxon>Coleoptera</taxon>
        <taxon>Polyphaga</taxon>
        <taxon>Cucujiformia</taxon>
        <taxon>Curculionidae</taxon>
        <taxon>Scolytinae</taxon>
        <taxon>Hypothenemus</taxon>
    </lineage>
</organism>
<dbReference type="EMBL" id="JBDJPC010000008">
    <property type="protein sequence ID" value="KAL1493079.1"/>
    <property type="molecule type" value="Genomic_DNA"/>
</dbReference>
<comment type="similarity">
    <text evidence="1">Belongs to the CDC123 family.</text>
</comment>
<dbReference type="InterPro" id="IPR009772">
    <property type="entry name" value="CDC123"/>
</dbReference>
<keyword evidence="3" id="KW-1185">Reference proteome</keyword>
<accession>A0ABD1EEM2</accession>
<comment type="caution">
    <text evidence="2">The sequence shown here is derived from an EMBL/GenBank/DDBJ whole genome shotgun (WGS) entry which is preliminary data.</text>
</comment>
<dbReference type="Proteomes" id="UP001566132">
    <property type="component" value="Unassembled WGS sequence"/>
</dbReference>
<evidence type="ECO:0000313" key="2">
    <source>
        <dbReference type="EMBL" id="KAL1493079.1"/>
    </source>
</evidence>
<evidence type="ECO:0008006" key="4">
    <source>
        <dbReference type="Google" id="ProtNLM"/>
    </source>
</evidence>
<dbReference type="PANTHER" id="PTHR15323">
    <property type="entry name" value="D123 PROTEIN"/>
    <property type="match status" value="1"/>
</dbReference>
<dbReference type="PANTHER" id="PTHR15323:SF6">
    <property type="entry name" value="CELL DIVISION CYCLE PROTEIN 123 HOMOLOG"/>
    <property type="match status" value="1"/>
</dbReference>
<protein>
    <recommendedName>
        <fullName evidence="4">Cell division cycle protein 123 homolog</fullName>
    </recommendedName>
</protein>
<evidence type="ECO:0000256" key="1">
    <source>
        <dbReference type="ARBA" id="ARBA00011047"/>
    </source>
</evidence>